<evidence type="ECO:0000313" key="2">
    <source>
        <dbReference type="Proteomes" id="UP001066276"/>
    </source>
</evidence>
<dbReference type="AlphaFoldDB" id="A0AAV7TAR8"/>
<dbReference type="Proteomes" id="UP001066276">
    <property type="component" value="Chromosome 4_1"/>
</dbReference>
<organism evidence="1 2">
    <name type="scientific">Pleurodeles waltl</name>
    <name type="common">Iberian ribbed newt</name>
    <dbReference type="NCBI Taxonomy" id="8319"/>
    <lineage>
        <taxon>Eukaryota</taxon>
        <taxon>Metazoa</taxon>
        <taxon>Chordata</taxon>
        <taxon>Craniata</taxon>
        <taxon>Vertebrata</taxon>
        <taxon>Euteleostomi</taxon>
        <taxon>Amphibia</taxon>
        <taxon>Batrachia</taxon>
        <taxon>Caudata</taxon>
        <taxon>Salamandroidea</taxon>
        <taxon>Salamandridae</taxon>
        <taxon>Pleurodelinae</taxon>
        <taxon>Pleurodeles</taxon>
    </lineage>
</organism>
<reference evidence="1" key="1">
    <citation type="journal article" date="2022" name="bioRxiv">
        <title>Sequencing and chromosome-scale assembly of the giantPleurodeles waltlgenome.</title>
        <authorList>
            <person name="Brown T."/>
            <person name="Elewa A."/>
            <person name="Iarovenko S."/>
            <person name="Subramanian E."/>
            <person name="Araus A.J."/>
            <person name="Petzold A."/>
            <person name="Susuki M."/>
            <person name="Suzuki K.-i.T."/>
            <person name="Hayashi T."/>
            <person name="Toyoda A."/>
            <person name="Oliveira C."/>
            <person name="Osipova E."/>
            <person name="Leigh N.D."/>
            <person name="Simon A."/>
            <person name="Yun M.H."/>
        </authorList>
    </citation>
    <scope>NUCLEOTIDE SEQUENCE</scope>
    <source>
        <strain evidence="1">20211129_DDA</strain>
        <tissue evidence="1">Liver</tissue>
    </source>
</reference>
<keyword evidence="2" id="KW-1185">Reference proteome</keyword>
<dbReference type="EMBL" id="JANPWB010000007">
    <property type="protein sequence ID" value="KAJ1173171.1"/>
    <property type="molecule type" value="Genomic_DNA"/>
</dbReference>
<protein>
    <submittedName>
        <fullName evidence="1">Uncharacterized protein</fullName>
    </submittedName>
</protein>
<comment type="caution">
    <text evidence="1">The sequence shown here is derived from an EMBL/GenBank/DDBJ whole genome shotgun (WGS) entry which is preliminary data.</text>
</comment>
<sequence>METHLPLRPAREQSLLHTLLTSHEDVEPCRHRAGVEGVLHGKQGYIARAVCDVPFLAVKRMVLESKNKVRLQSGVAQCALVLKSVLRVGWPEAAAHCVTTSGGGPGRAPSNSDPAGCHALPPLARPFFDSDSSQLPISSPLSSTNGKSISDFLAEGAHCACIGKPMASDSHIPVARQRRRPSPQPLMSWRAHECLWQRVPWRRRTIVVDILSMIARSL</sequence>
<evidence type="ECO:0000313" key="1">
    <source>
        <dbReference type="EMBL" id="KAJ1173171.1"/>
    </source>
</evidence>
<proteinExistence type="predicted"/>
<accession>A0AAV7TAR8</accession>
<name>A0AAV7TAR8_PLEWA</name>
<gene>
    <name evidence="1" type="ORF">NDU88_005012</name>
</gene>